<proteinExistence type="predicted"/>
<dbReference type="Proteomes" id="UP000271162">
    <property type="component" value="Unassembled WGS sequence"/>
</dbReference>
<dbReference type="WBParaSite" id="NBR_0001962201-mRNA-1">
    <property type="protein sequence ID" value="NBR_0001962201-mRNA-1"/>
    <property type="gene ID" value="NBR_0001962201"/>
</dbReference>
<dbReference type="STRING" id="27835.A0A0N4YQV0"/>
<reference evidence="1 2" key="2">
    <citation type="submission" date="2018-11" db="EMBL/GenBank/DDBJ databases">
        <authorList>
            <consortium name="Pathogen Informatics"/>
        </authorList>
    </citation>
    <scope>NUCLEOTIDE SEQUENCE [LARGE SCALE GENOMIC DNA]</scope>
</reference>
<gene>
    <name evidence="1" type="ORF">NBR_LOCUS19623</name>
</gene>
<organism evidence="3">
    <name type="scientific">Nippostrongylus brasiliensis</name>
    <name type="common">Rat hookworm</name>
    <dbReference type="NCBI Taxonomy" id="27835"/>
    <lineage>
        <taxon>Eukaryota</taxon>
        <taxon>Metazoa</taxon>
        <taxon>Ecdysozoa</taxon>
        <taxon>Nematoda</taxon>
        <taxon>Chromadorea</taxon>
        <taxon>Rhabditida</taxon>
        <taxon>Rhabditina</taxon>
        <taxon>Rhabditomorpha</taxon>
        <taxon>Strongyloidea</taxon>
        <taxon>Heligmosomidae</taxon>
        <taxon>Nippostrongylus</taxon>
    </lineage>
</organism>
<name>A0A0N4YQV0_NIPBR</name>
<reference evidence="3" key="1">
    <citation type="submission" date="2017-02" db="UniProtKB">
        <authorList>
            <consortium name="WormBaseParasite"/>
        </authorList>
    </citation>
    <scope>IDENTIFICATION</scope>
</reference>
<evidence type="ECO:0000313" key="3">
    <source>
        <dbReference type="WBParaSite" id="NBR_0001962201-mRNA-1"/>
    </source>
</evidence>
<dbReference type="AlphaFoldDB" id="A0A0N4YQV0"/>
<dbReference type="SUPFAM" id="SSF48366">
    <property type="entry name" value="Ras GEF"/>
    <property type="match status" value="1"/>
</dbReference>
<protein>
    <submittedName>
        <fullName evidence="3">Transposase</fullName>
    </submittedName>
</protein>
<sequence>MLLESAGAYSQIAEQLRSVVKWKGAVCSFPKNVAVLQYMLVSLLYGERESMLASFECEPAESNSEREQLKKLKVR</sequence>
<evidence type="ECO:0000313" key="1">
    <source>
        <dbReference type="EMBL" id="VDL83359.1"/>
    </source>
</evidence>
<keyword evidence="2" id="KW-1185">Reference proteome</keyword>
<dbReference type="InterPro" id="IPR023578">
    <property type="entry name" value="Ras_GEF_dom_sf"/>
</dbReference>
<accession>A0A0N4YQV0</accession>
<dbReference type="EMBL" id="UYSL01024331">
    <property type="protein sequence ID" value="VDL83359.1"/>
    <property type="molecule type" value="Genomic_DNA"/>
</dbReference>
<evidence type="ECO:0000313" key="2">
    <source>
        <dbReference type="Proteomes" id="UP000271162"/>
    </source>
</evidence>